<evidence type="ECO:0000259" key="9">
    <source>
        <dbReference type="PROSITE" id="PS51803"/>
    </source>
</evidence>
<dbReference type="PROSITE" id="PS50089">
    <property type="entry name" value="ZF_RING_2"/>
    <property type="match status" value="1"/>
</dbReference>
<dbReference type="GO" id="GO:0008270">
    <property type="term" value="F:zinc ion binding"/>
    <property type="evidence" value="ECO:0007669"/>
    <property type="project" value="UniProtKB-KW"/>
</dbReference>
<dbReference type="UniPathway" id="UPA00143"/>
<dbReference type="InterPro" id="IPR051438">
    <property type="entry name" value="RNF_E3_ubiq-protein_ligase"/>
</dbReference>
<keyword evidence="4 7" id="KW-0863">Zinc-finger</keyword>
<evidence type="ECO:0000256" key="2">
    <source>
        <dbReference type="ARBA" id="ARBA00022679"/>
    </source>
</evidence>
<evidence type="ECO:0000256" key="6">
    <source>
        <dbReference type="ARBA" id="ARBA00022833"/>
    </source>
</evidence>
<dbReference type="EMBL" id="GIDH01001686">
    <property type="protein sequence ID" value="NOV53629.1"/>
    <property type="molecule type" value="Transcribed_RNA"/>
</dbReference>
<feature type="domain" description="RING-type" evidence="8">
    <location>
        <begin position="23"/>
        <end position="61"/>
    </location>
</feature>
<evidence type="ECO:0000256" key="7">
    <source>
        <dbReference type="PROSITE-ProRule" id="PRU00175"/>
    </source>
</evidence>
<evidence type="ECO:0000256" key="4">
    <source>
        <dbReference type="ARBA" id="ARBA00022771"/>
    </source>
</evidence>
<keyword evidence="3" id="KW-0479">Metal-binding</keyword>
<dbReference type="PROSITE" id="PS00518">
    <property type="entry name" value="ZF_RING_1"/>
    <property type="match status" value="1"/>
</dbReference>
<dbReference type="PANTHER" id="PTHR46016:SF1">
    <property type="entry name" value="RING-TYPE DOMAIN-CONTAINING PROTEIN"/>
    <property type="match status" value="1"/>
</dbReference>
<feature type="domain" description="C2HC RNF-type" evidence="9">
    <location>
        <begin position="86"/>
        <end position="105"/>
    </location>
</feature>
<comment type="pathway">
    <text evidence="1">Protein modification; protein ubiquitination.</text>
</comment>
<evidence type="ECO:0000256" key="1">
    <source>
        <dbReference type="ARBA" id="ARBA00004906"/>
    </source>
</evidence>
<dbReference type="SMART" id="SM00184">
    <property type="entry name" value="RING"/>
    <property type="match status" value="1"/>
</dbReference>
<name>A0A6M2E598_9ACAR</name>
<dbReference type="Pfam" id="PF13445">
    <property type="entry name" value="zf-RING_UBOX"/>
    <property type="match status" value="1"/>
</dbReference>
<keyword evidence="6" id="KW-0862">Zinc</keyword>
<dbReference type="InterPro" id="IPR017907">
    <property type="entry name" value="Znf_RING_CS"/>
</dbReference>
<dbReference type="PANTHER" id="PTHR46016">
    <property type="entry name" value="ZINC FINGER, RING/FYVE/PHD-TYPE"/>
    <property type="match status" value="1"/>
</dbReference>
<dbReference type="AlphaFoldDB" id="A0A6M2E598"/>
<dbReference type="InterPro" id="IPR027370">
    <property type="entry name" value="Znf-RING_euk"/>
</dbReference>
<evidence type="ECO:0000259" key="8">
    <source>
        <dbReference type="PROSITE" id="PS50089"/>
    </source>
</evidence>
<evidence type="ECO:0000313" key="10">
    <source>
        <dbReference type="EMBL" id="NOV53629.1"/>
    </source>
</evidence>
<dbReference type="SUPFAM" id="SSF57850">
    <property type="entry name" value="RING/U-box"/>
    <property type="match status" value="1"/>
</dbReference>
<dbReference type="Pfam" id="PF18574">
    <property type="entry name" value="zf_C2HC_14"/>
    <property type="match status" value="1"/>
</dbReference>
<keyword evidence="10" id="KW-0406">Ion transport</keyword>
<dbReference type="GO" id="GO:0006511">
    <property type="term" value="P:ubiquitin-dependent protein catabolic process"/>
    <property type="evidence" value="ECO:0007669"/>
    <property type="project" value="TreeGrafter"/>
</dbReference>
<proteinExistence type="predicted"/>
<keyword evidence="10" id="KW-0813">Transport</keyword>
<dbReference type="GO" id="GO:0034220">
    <property type="term" value="P:monoatomic ion transmembrane transport"/>
    <property type="evidence" value="ECO:0007669"/>
    <property type="project" value="UniProtKB-KW"/>
</dbReference>
<evidence type="ECO:0000256" key="3">
    <source>
        <dbReference type="ARBA" id="ARBA00022723"/>
    </source>
</evidence>
<dbReference type="InterPro" id="IPR003903">
    <property type="entry name" value="UIM_dom"/>
</dbReference>
<dbReference type="PROSITE" id="PS51803">
    <property type="entry name" value="ZF_C2HC_RNF"/>
    <property type="match status" value="1"/>
</dbReference>
<dbReference type="PROSITE" id="PS50330">
    <property type="entry name" value="UIM"/>
    <property type="match status" value="1"/>
</dbReference>
<dbReference type="InterPro" id="IPR013083">
    <property type="entry name" value="Znf_RING/FYVE/PHD"/>
</dbReference>
<protein>
    <submittedName>
        <fullName evidence="10">Putative potassium channel modulatory factor-like protein</fullName>
    </submittedName>
</protein>
<sequence length="256" mass="28259">MMARLSLFKATSSMISNTEDFVCPICLEIFQKPVTISCGHTFCSGCLAQCKQDDPKCQLCRSTFDPSKTVRAKDLAKHIATLKAPCSGCRKVLSLSKLRAHHRSCSDELEGAAAAPPVYQPPHGQSSGKENRCTFPCPYCEADNLDLAALRDHCNANHYNSPHSVVCPVCASMPWGNPHQKSINFLSHLNLRHRFEYDTYVDYGMDDDDALQQALEASLKENKSQGGIPAVWKGLAVQNLYEAKLPRNPQEAEACI</sequence>
<dbReference type="Gene3D" id="3.30.40.10">
    <property type="entry name" value="Zinc/RING finger domain, C3HC4 (zinc finger)"/>
    <property type="match status" value="1"/>
</dbReference>
<dbReference type="InterPro" id="IPR034734">
    <property type="entry name" value="ZF_C2HC_RNF"/>
</dbReference>
<dbReference type="GO" id="GO:0000209">
    <property type="term" value="P:protein polyubiquitination"/>
    <property type="evidence" value="ECO:0007669"/>
    <property type="project" value="TreeGrafter"/>
</dbReference>
<keyword evidence="2" id="KW-0808">Transferase</keyword>
<dbReference type="InterPro" id="IPR001841">
    <property type="entry name" value="Znf_RING"/>
</dbReference>
<dbReference type="Pfam" id="PF05605">
    <property type="entry name" value="zf-Di19"/>
    <property type="match status" value="1"/>
</dbReference>
<dbReference type="InterPro" id="IPR008598">
    <property type="entry name" value="Di19_Zn-bd"/>
</dbReference>
<keyword evidence="5" id="KW-0833">Ubl conjugation pathway</keyword>
<keyword evidence="10" id="KW-0407">Ion channel</keyword>
<organism evidence="10">
    <name type="scientific">Amblyomma tuberculatum</name>
    <dbReference type="NCBI Taxonomy" id="48802"/>
    <lineage>
        <taxon>Eukaryota</taxon>
        <taxon>Metazoa</taxon>
        <taxon>Ecdysozoa</taxon>
        <taxon>Arthropoda</taxon>
        <taxon>Chelicerata</taxon>
        <taxon>Arachnida</taxon>
        <taxon>Acari</taxon>
        <taxon>Parasitiformes</taxon>
        <taxon>Ixodida</taxon>
        <taxon>Ixodoidea</taxon>
        <taxon>Ixodidae</taxon>
        <taxon>Amblyomminae</taxon>
        <taxon>Amblyomma</taxon>
    </lineage>
</organism>
<evidence type="ECO:0000256" key="5">
    <source>
        <dbReference type="ARBA" id="ARBA00022786"/>
    </source>
</evidence>
<dbReference type="GO" id="GO:0061630">
    <property type="term" value="F:ubiquitin protein ligase activity"/>
    <property type="evidence" value="ECO:0007669"/>
    <property type="project" value="TreeGrafter"/>
</dbReference>
<accession>A0A6M2E598</accession>
<reference evidence="10" key="1">
    <citation type="submission" date="2019-12" db="EMBL/GenBank/DDBJ databases">
        <title>The sialotranscriptome of the gopher-tortoise tick, Amblyomma tuberculatum.</title>
        <authorList>
            <person name="Karim S."/>
            <person name="Andersen J."/>
            <person name="Kumar D."/>
            <person name="Adamson S."/>
            <person name="Ennen J."/>
            <person name="Qualis C.P."/>
            <person name="Ribeiro J.M.C."/>
        </authorList>
    </citation>
    <scope>NUCLEOTIDE SEQUENCE</scope>
    <source>
        <strain evidence="10">Removed</strain>
        <tissue evidence="10">Salivary glands</tissue>
    </source>
</reference>